<evidence type="ECO:0000313" key="4">
    <source>
        <dbReference type="Proteomes" id="UP000248259"/>
    </source>
</evidence>
<keyword evidence="1" id="KW-0732">Signal</keyword>
<dbReference type="InterPro" id="IPR051398">
    <property type="entry name" value="Polysacch_Deacetylase"/>
</dbReference>
<keyword evidence="4" id="KW-1185">Reference proteome</keyword>
<evidence type="ECO:0000256" key="1">
    <source>
        <dbReference type="ARBA" id="ARBA00022729"/>
    </source>
</evidence>
<accession>A0A323UZ98</accession>
<dbReference type="EMBL" id="QKOE01000003">
    <property type="protein sequence ID" value="PZA17561.1"/>
    <property type="molecule type" value="Genomic_DNA"/>
</dbReference>
<dbReference type="PROSITE" id="PS51677">
    <property type="entry name" value="NODB"/>
    <property type="match status" value="1"/>
</dbReference>
<dbReference type="PANTHER" id="PTHR34216:SF7">
    <property type="entry name" value="POLY-BETA-1,6-N-ACETYL-D-GLUCOSAMINE N-DEACETYLASE"/>
    <property type="match status" value="1"/>
</dbReference>
<organism evidence="3 4">
    <name type="scientific">Parazoarcus communis SWub3 = DSM 12120</name>
    <dbReference type="NCBI Taxonomy" id="1121029"/>
    <lineage>
        <taxon>Bacteria</taxon>
        <taxon>Pseudomonadati</taxon>
        <taxon>Pseudomonadota</taxon>
        <taxon>Betaproteobacteria</taxon>
        <taxon>Rhodocyclales</taxon>
        <taxon>Zoogloeaceae</taxon>
        <taxon>Parazoarcus</taxon>
    </lineage>
</organism>
<dbReference type="Pfam" id="PF01522">
    <property type="entry name" value="Polysacc_deac_1"/>
    <property type="match status" value="1"/>
</dbReference>
<dbReference type="SUPFAM" id="SSF88713">
    <property type="entry name" value="Glycoside hydrolase/deacetylase"/>
    <property type="match status" value="1"/>
</dbReference>
<dbReference type="OrthoDB" id="9814639at2"/>
<name>A0A323UZ98_9RHOO</name>
<dbReference type="CDD" id="cd10918">
    <property type="entry name" value="CE4_NodB_like_5s_6s"/>
    <property type="match status" value="1"/>
</dbReference>
<reference evidence="3 4" key="1">
    <citation type="submission" date="2018-06" db="EMBL/GenBank/DDBJ databases">
        <title>Azoarcus communis strain SWub3 genome.</title>
        <authorList>
            <person name="Zorraquino Salvo V."/>
            <person name="Toubiana D."/>
            <person name="Blumwald E."/>
        </authorList>
    </citation>
    <scope>NUCLEOTIDE SEQUENCE [LARGE SCALE GENOMIC DNA]</scope>
    <source>
        <strain evidence="3 4">SWub3</strain>
    </source>
</reference>
<sequence>MRTVGGINILMYHQVGEFARVANHRSTYCDHRRFATQMALLASGGYRVLSMDQALACLRGEAPISSRDVVLTFDDGYESFCRYVLPVLQRHGFPAMVYLIAGLLGRRAEWFARDGRETPMLLSAAEVRGLQREGIDFGSHSLSHLKLAHQDDATLRAEVGGSRRMLEDVLGTEVRHFCYPYGSHDLRTIDAVAQAGYATATTCMRAPARPGQDLLALPRKAISQGDNLLGFWWRLHVKNQPRRPLLARPYCGA</sequence>
<dbReference type="Gene3D" id="3.20.20.370">
    <property type="entry name" value="Glycoside hydrolase/deacetylase"/>
    <property type="match status" value="1"/>
</dbReference>
<dbReference type="AlphaFoldDB" id="A0A323UZ98"/>
<dbReference type="Proteomes" id="UP000248259">
    <property type="component" value="Unassembled WGS sequence"/>
</dbReference>
<evidence type="ECO:0000259" key="2">
    <source>
        <dbReference type="PROSITE" id="PS51677"/>
    </source>
</evidence>
<dbReference type="GO" id="GO:0016810">
    <property type="term" value="F:hydrolase activity, acting on carbon-nitrogen (but not peptide) bonds"/>
    <property type="evidence" value="ECO:0007669"/>
    <property type="project" value="InterPro"/>
</dbReference>
<dbReference type="PANTHER" id="PTHR34216">
    <property type="match status" value="1"/>
</dbReference>
<comment type="caution">
    <text evidence="3">The sequence shown here is derived from an EMBL/GenBank/DDBJ whole genome shotgun (WGS) entry which is preliminary data.</text>
</comment>
<evidence type="ECO:0000313" key="3">
    <source>
        <dbReference type="EMBL" id="PZA17561.1"/>
    </source>
</evidence>
<dbReference type="GO" id="GO:0005975">
    <property type="term" value="P:carbohydrate metabolic process"/>
    <property type="evidence" value="ECO:0007669"/>
    <property type="project" value="InterPro"/>
</dbReference>
<feature type="domain" description="NodB homology" evidence="2">
    <location>
        <begin position="67"/>
        <end position="253"/>
    </location>
</feature>
<dbReference type="RefSeq" id="WP_110523575.1">
    <property type="nucleotide sequence ID" value="NZ_QKOE01000003.1"/>
</dbReference>
<protein>
    <submittedName>
        <fullName evidence="3">Polysaccharide deacetylase family protein</fullName>
    </submittedName>
</protein>
<dbReference type="InterPro" id="IPR011330">
    <property type="entry name" value="Glyco_hydro/deAcase_b/a-brl"/>
</dbReference>
<dbReference type="InterPro" id="IPR002509">
    <property type="entry name" value="NODB_dom"/>
</dbReference>
<proteinExistence type="predicted"/>
<gene>
    <name evidence="3" type="ORF">DNK49_06845</name>
</gene>